<feature type="compositionally biased region" description="Polar residues" evidence="7">
    <location>
        <begin position="2408"/>
        <end position="2419"/>
    </location>
</feature>
<dbReference type="Gene3D" id="3.30.70.3290">
    <property type="match status" value="1"/>
</dbReference>
<dbReference type="Pfam" id="PF00109">
    <property type="entry name" value="ketoacyl-synt"/>
    <property type="match status" value="1"/>
</dbReference>
<dbReference type="InterPro" id="IPR000873">
    <property type="entry name" value="AMP-dep_synth/lig_dom"/>
</dbReference>
<protein>
    <submittedName>
        <fullName evidence="11">Polyketide synthase</fullName>
    </submittedName>
</protein>
<feature type="active site" description="Proton donor; for dehydratase activity" evidence="6">
    <location>
        <position position="1770"/>
    </location>
</feature>
<feature type="domain" description="PKS/mFAS DH" evidence="10">
    <location>
        <begin position="1549"/>
        <end position="1852"/>
    </location>
</feature>
<dbReference type="Pfam" id="PF00975">
    <property type="entry name" value="Thioesterase"/>
    <property type="match status" value="1"/>
</dbReference>
<dbReference type="Gene3D" id="3.40.50.12780">
    <property type="entry name" value="N-terminal domain of ligase-like"/>
    <property type="match status" value="1"/>
</dbReference>
<feature type="domain" description="Carrier" evidence="8">
    <location>
        <begin position="510"/>
        <end position="595"/>
    </location>
</feature>
<dbReference type="Pfam" id="PF21089">
    <property type="entry name" value="PKS_DH_N"/>
    <property type="match status" value="1"/>
</dbReference>
<dbReference type="Pfam" id="PF13193">
    <property type="entry name" value="AMP-binding_C"/>
    <property type="match status" value="1"/>
</dbReference>
<dbReference type="InterPro" id="IPR050091">
    <property type="entry name" value="PKS_NRPS_Biosynth_Enz"/>
</dbReference>
<dbReference type="Pfam" id="PF16197">
    <property type="entry name" value="KAsynt_C_assoc"/>
    <property type="match status" value="1"/>
</dbReference>
<dbReference type="InterPro" id="IPR001227">
    <property type="entry name" value="Ac_transferase_dom_sf"/>
</dbReference>
<dbReference type="Gene3D" id="3.40.366.10">
    <property type="entry name" value="Malonyl-Coenzyme A Acyl Carrier Protein, domain 2"/>
    <property type="match status" value="1"/>
</dbReference>
<evidence type="ECO:0000256" key="2">
    <source>
        <dbReference type="ARBA" id="ARBA00022553"/>
    </source>
</evidence>
<dbReference type="InterPro" id="IPR014030">
    <property type="entry name" value="Ketoacyl_synth_N"/>
</dbReference>
<dbReference type="SMART" id="SM00827">
    <property type="entry name" value="PKS_AT"/>
    <property type="match status" value="1"/>
</dbReference>
<dbReference type="InterPro" id="IPR032821">
    <property type="entry name" value="PKS_assoc"/>
</dbReference>
<dbReference type="CDD" id="cd00833">
    <property type="entry name" value="PKS"/>
    <property type="match status" value="1"/>
</dbReference>
<sequence length="2747" mass="296089">MTKPITNIPSTYGELEKRTRRIATHLVDAGVGRGHFVAIVLGRCLQAVESVLAITRACGIGVPLDPRSPAPELVKLIKHCDARVVITDGRHLAAVRTAVGKGSLIVLTTDIPDVGAMELGSRVVRYRDWVEDNECLTLHFKIDDLGEEEVAFLHYTSGTTDSPKGVLSNQNSRLLSANSLISALDLTTEDHFFCSLPLFHIFGHLFCIITTVVAGASAFIPNPDQTPFDGLKDMQARESTIIVGATATFLDIVDTTQSSGSKSPLSLSKLRACIYGGSPAPVSLATQVEELLGAPLLGNYGCTEAGFIATCKPTHSYSKNSSLAILPHWDTKLVDPDGNRIEDGKKGELLIKGLGLMIGYHKEAQSFTVDGWYSTGDIATISSSAAGTFLTLVGRRKEVIIRGGENIHPHEIEGVLLRQPGVADAAVAGIPHKLLGEVPAAFIVKSAPDLDLSNLLAACRRGLPDYKVPTAFYEIGEVPRTVIGKPKRSIMTSLTNRPLTIRHKLQSRDSVESLLIMETIAACSPNIEIEEGRDSNIDWLREHFNEPFSFLGLNSMAGVVLRDRLSSLTGLNLPSTLVFDYPTPAALSQYLHGQVIGLEPPTPRITISQPLDYAIEPIAIVSMACRYPGGVSSPEDLWKLVLDEVDATTEFPDDRGWDIEALYDTNPDVPHKSTTKRGGFLPDFAHFDAGLFGMAPREALATDPQQRLLLETTWELAERGNIPPLSLQGSQTGVFLGTLYENYDENGLGNDELEAHITIGSSSSVLSGRVSYCFGLHGPSVAISTGCSSSLVAIHQAAQALRNGECDLAIAGGVTTMANPRPFTTFSRRRGLSPDGRCRVYSSDANGTGWSEGVGLILLERYSEAKRHGRQILGLIRGSAVNSDGKSNGLTAPNGAAQQMCIHSALGQAGLSPGEIDLLEGHGSATALGDPIEIQAVISSYGNGRGNNSVSNPQRSTPLLLGSIKSNIGHTQAAAAVAGVIKMVQAIRHGIAPASLHIREPSQHIDWKDCGVELLSMARKWPSVNRPRRAAVSSFGIGGTNSHVILEQPDSVELESSKSSTSRKALVAFPWLISGASEAALRAQARSLLNTWKQTADKSYNPLHDQDPVDIAFTLATARSALKHKAAITYSSNKALLRKEIETRLENLARGEQHPHIVTRETSPTGNKPRVAFLFAGQGGCLPSLDDLEELGTIFPSFFKAFQEACVEIDQQLEFPLMHAWGDDTGRLLNRVDYAQAALFVFEVAMVRLLQSLNVLPDLVAGHSLGEIVAAHIAGNLSLRDAATIVVTRAKLMASLPPEGAMASISATEEEVAKELSRLNSTATAIAAVNSRESVVISGPQSAVKDVAERFASLGRRATLLRNINHGFHSPMMVGILSDMEEKLMSSLESDAMLVGDKVIIPLVSTVTGKRADATQLRFARHWVRHVSAPVRFLDCINELESNEKVSVFVEIGGSAVLSPHVAGSVATYSTVNKLLETLGQLWTRGVPVDWKAAFEGSGARLVNLPVYAFQRQKFWVPYTKLVPAPSIRDITTQTREQSAIAHDSEMEHEMLLSATSIPGTSNIICSGYLSTARQRWLRDHVIDGQVLVPATAFTEIAMRAAQECSEYSGSERTILDELTVVAPLVLPSIEDDQLGESEEVQIQILVGESQSGVEKNDTRRTVDIYSRPSGSATNHEWTQHATGSVTLTSLSDSCRDDSIDVTVPTNTGPEVDIRKAYAVLKDGGVGYGPSFEGVRAIWRLGDNDLLAQIRPISSDGRKSTFIVHPAIFDATLHASSLASSDKIANGDVRLPFSLRGVQILTRAGSTGPILAYIQSISENCFSLTLTSEKTGVVIARVSEVRLRAKRSAESGGALYHLEWSEAQSQSAPAAKPDQTDKVVRIESHHNLAATAVVKAVHDTIAAVIRVVHDWRAEIGNTVDANRLVVVTQRAISIGDNSNVDLVAAAVWGFVRSAQAEFGRDRIVLVNLDGSTESETTLSLALASREEGVFAIQGGNIMIPRLSKPHALLTKLHQPMTLDVSGTVLITGATGGLGALLSRDTVHNHGARNLLIISRSGLEAPGARELCEEIQTANAAVRIEACDVSDRAQLAKLLQSHDIYPPITAIVHCAGVVDDALLGSQNPELASRVLRPKVDGAWNLHELAPDTVRSFILFSSFSSVFGNVGQAAYTAGNAFLDALARFRVKRGLPGLSLAWGPWANNAGMAAPSRLSAHAVSSHLANALPLTDQQGIRLFHQALHAQSTASSHPVLLPLLLRGPLLVAKSSDVASETKQTLAQNRPGGERATFFRNLRATKSPEDRFDFLLGLVREEIAAVLGYQSQSMLPDKRLDDLGFDSFTSVLLTNRLRTLTCLASLPVTLALDHDTPQALVRYMQPLLEAELRSVVDLDLSDSTTAQTTDSVDDYGTVNRPSSQKTLPSQTTSTLHYSAVFESETFRSLASIHRQLCALEQYVAAAALLDAASQALPTFPETESILSSYATDPQCLTHDHLDATVSDIPLIVIPAFTPTIKIGGLSLSMYSHLASAMRGKREVFELPPPQGPLVPRDLEQLAELHVSTIRKRFSNRPGIILGGYSAGGVVAYTVASKLTNHDGDQPRLAGFALIDTYLEVTGSTNDPEWLMALPANVFTARLGDLSLVSSAGMGGGSSMENMDLELAKMGGYSRTLRDWNMELYPLPSALPTLLIRANKKTNKMPKHEDQWRPKWSRADLTVDVSGSHLDLLEKPCARSIAVEIERWIDKDLRLNGVQ</sequence>
<feature type="region of interest" description="N-terminal hotdog fold" evidence="6">
    <location>
        <begin position="1549"/>
        <end position="1693"/>
    </location>
</feature>
<dbReference type="Gene3D" id="3.40.50.720">
    <property type="entry name" value="NAD(P)-binding Rossmann-like Domain"/>
    <property type="match status" value="1"/>
</dbReference>
<name>A0A1P8NTK7_PESMI</name>
<dbReference type="SUPFAM" id="SSF55048">
    <property type="entry name" value="Probable ACP-binding domain of malonyl-CoA ACP transacylase"/>
    <property type="match status" value="1"/>
</dbReference>
<evidence type="ECO:0000256" key="6">
    <source>
        <dbReference type="PROSITE-ProRule" id="PRU01363"/>
    </source>
</evidence>
<dbReference type="InterPro" id="IPR013968">
    <property type="entry name" value="PKS_KR"/>
</dbReference>
<dbReference type="InterPro" id="IPR036736">
    <property type="entry name" value="ACP-like_sf"/>
</dbReference>
<dbReference type="SUPFAM" id="SSF51735">
    <property type="entry name" value="NAD(P)-binding Rossmann-fold domains"/>
    <property type="match status" value="2"/>
</dbReference>
<dbReference type="InterPro" id="IPR020806">
    <property type="entry name" value="PKS_PP-bd"/>
</dbReference>
<dbReference type="Pfam" id="PF14765">
    <property type="entry name" value="PS-DH"/>
    <property type="match status" value="1"/>
</dbReference>
<dbReference type="InterPro" id="IPR014043">
    <property type="entry name" value="Acyl_transferase_dom"/>
</dbReference>
<dbReference type="SUPFAM" id="SSF47336">
    <property type="entry name" value="ACP-like"/>
    <property type="match status" value="2"/>
</dbReference>
<dbReference type="InterPro" id="IPR016039">
    <property type="entry name" value="Thiolase-like"/>
</dbReference>
<dbReference type="InterPro" id="IPR042099">
    <property type="entry name" value="ANL_N_sf"/>
</dbReference>
<dbReference type="PROSITE" id="PS52004">
    <property type="entry name" value="KS3_2"/>
    <property type="match status" value="1"/>
</dbReference>
<accession>A0A1P8NTK7</accession>
<evidence type="ECO:0000256" key="4">
    <source>
        <dbReference type="ARBA" id="ARBA00023002"/>
    </source>
</evidence>
<dbReference type="Pfam" id="PF00698">
    <property type="entry name" value="Acyl_transf_1"/>
    <property type="match status" value="1"/>
</dbReference>
<feature type="region of interest" description="Disordered" evidence="7">
    <location>
        <begin position="2396"/>
        <end position="2419"/>
    </location>
</feature>
<dbReference type="Gene3D" id="3.30.300.30">
    <property type="match status" value="1"/>
</dbReference>
<dbReference type="PROSITE" id="PS00606">
    <property type="entry name" value="KS3_1"/>
    <property type="match status" value="1"/>
</dbReference>
<gene>
    <name evidence="11" type="primary">pks42</name>
</gene>
<dbReference type="GO" id="GO:0004312">
    <property type="term" value="F:fatty acid synthase activity"/>
    <property type="evidence" value="ECO:0007669"/>
    <property type="project" value="TreeGrafter"/>
</dbReference>
<dbReference type="SMART" id="SM00826">
    <property type="entry name" value="PKS_DH"/>
    <property type="match status" value="1"/>
</dbReference>
<dbReference type="SUPFAM" id="SSF53901">
    <property type="entry name" value="Thiolase-like"/>
    <property type="match status" value="1"/>
</dbReference>
<dbReference type="InterPro" id="IPR057326">
    <property type="entry name" value="KR_dom"/>
</dbReference>
<dbReference type="Gene3D" id="3.40.50.1820">
    <property type="entry name" value="alpha/beta hydrolase"/>
    <property type="match status" value="1"/>
</dbReference>
<dbReference type="PROSITE" id="PS52019">
    <property type="entry name" value="PKS_MFAS_DH"/>
    <property type="match status" value="1"/>
</dbReference>
<evidence type="ECO:0000259" key="10">
    <source>
        <dbReference type="PROSITE" id="PS52019"/>
    </source>
</evidence>
<dbReference type="SUPFAM" id="SSF53474">
    <property type="entry name" value="alpha/beta-Hydrolases"/>
    <property type="match status" value="1"/>
</dbReference>
<dbReference type="InterPro" id="IPR016036">
    <property type="entry name" value="Malonyl_transacylase_ACP-bd"/>
</dbReference>
<evidence type="ECO:0000256" key="5">
    <source>
        <dbReference type="ARBA" id="ARBA00023268"/>
    </source>
</evidence>
<feature type="domain" description="Ketosynthase family 3 (KS3)" evidence="9">
    <location>
        <begin position="615"/>
        <end position="1048"/>
    </location>
</feature>
<dbReference type="SUPFAM" id="SSF56801">
    <property type="entry name" value="Acetyl-CoA synthetase-like"/>
    <property type="match status" value="1"/>
</dbReference>
<keyword evidence="3" id="KW-0808">Transferase</keyword>
<dbReference type="InterPro" id="IPR042104">
    <property type="entry name" value="PKS_dehydratase_sf"/>
</dbReference>
<evidence type="ECO:0000256" key="1">
    <source>
        <dbReference type="ARBA" id="ARBA00022450"/>
    </source>
</evidence>
<evidence type="ECO:0000259" key="8">
    <source>
        <dbReference type="PROSITE" id="PS50075"/>
    </source>
</evidence>
<dbReference type="Gene3D" id="3.10.129.110">
    <property type="entry name" value="Polyketide synthase dehydratase"/>
    <property type="match status" value="1"/>
</dbReference>
<dbReference type="Pfam" id="PF00550">
    <property type="entry name" value="PP-binding"/>
    <property type="match status" value="2"/>
</dbReference>
<keyword evidence="1" id="KW-0596">Phosphopantetheine</keyword>
<dbReference type="InterPro" id="IPR049900">
    <property type="entry name" value="PKS_mFAS_DH"/>
</dbReference>
<dbReference type="SMART" id="SM00825">
    <property type="entry name" value="PKS_KS"/>
    <property type="match status" value="1"/>
</dbReference>
<dbReference type="EMBL" id="KX190824">
    <property type="protein sequence ID" value="APX44013.1"/>
    <property type="molecule type" value="mRNA"/>
</dbReference>
<keyword evidence="5" id="KW-0511">Multifunctional enzyme</keyword>
<dbReference type="PANTHER" id="PTHR43775">
    <property type="entry name" value="FATTY ACID SYNTHASE"/>
    <property type="match status" value="1"/>
</dbReference>
<dbReference type="GO" id="GO:0006633">
    <property type="term" value="P:fatty acid biosynthetic process"/>
    <property type="evidence" value="ECO:0007669"/>
    <property type="project" value="InterPro"/>
</dbReference>
<dbReference type="InterPro" id="IPR055123">
    <property type="entry name" value="SpnB-like_Rossmann"/>
</dbReference>
<dbReference type="SMART" id="SM00823">
    <property type="entry name" value="PKS_PP"/>
    <property type="match status" value="2"/>
</dbReference>
<dbReference type="PANTHER" id="PTHR43775:SF51">
    <property type="entry name" value="INACTIVE PHENOLPHTHIOCEROL SYNTHESIS POLYKETIDE SYNTHASE TYPE I PKS1-RELATED"/>
    <property type="match status" value="1"/>
</dbReference>
<dbReference type="GO" id="GO:0004315">
    <property type="term" value="F:3-oxoacyl-[acyl-carrier-protein] synthase activity"/>
    <property type="evidence" value="ECO:0007669"/>
    <property type="project" value="InterPro"/>
</dbReference>
<evidence type="ECO:0000256" key="3">
    <source>
        <dbReference type="ARBA" id="ARBA00022679"/>
    </source>
</evidence>
<dbReference type="InterPro" id="IPR036291">
    <property type="entry name" value="NAD(P)-bd_dom_sf"/>
</dbReference>
<feature type="domain" description="Carrier" evidence="8">
    <location>
        <begin position="2299"/>
        <end position="2377"/>
    </location>
</feature>
<feature type="region of interest" description="C-terminal hotdog fold" evidence="6">
    <location>
        <begin position="1709"/>
        <end position="1852"/>
    </location>
</feature>
<dbReference type="CDD" id="cd08956">
    <property type="entry name" value="KR_3_FAS_SDR_x"/>
    <property type="match status" value="1"/>
</dbReference>
<dbReference type="GO" id="GO:0044550">
    <property type="term" value="P:secondary metabolite biosynthetic process"/>
    <property type="evidence" value="ECO:0007669"/>
    <property type="project" value="UniProtKB-ARBA"/>
</dbReference>
<dbReference type="SMART" id="SM00824">
    <property type="entry name" value="PKS_TE"/>
    <property type="match status" value="1"/>
</dbReference>
<dbReference type="Gene3D" id="3.40.47.10">
    <property type="match status" value="1"/>
</dbReference>
<dbReference type="InterPro" id="IPR009081">
    <property type="entry name" value="PP-bd_ACP"/>
</dbReference>
<dbReference type="InterPro" id="IPR001031">
    <property type="entry name" value="Thioesterase"/>
</dbReference>
<dbReference type="Pfam" id="PF22953">
    <property type="entry name" value="SpnB_Rossmann"/>
    <property type="match status" value="1"/>
</dbReference>
<dbReference type="SMART" id="SM00822">
    <property type="entry name" value="PKS_KR"/>
    <property type="match status" value="1"/>
</dbReference>
<evidence type="ECO:0000256" key="7">
    <source>
        <dbReference type="SAM" id="MobiDB-lite"/>
    </source>
</evidence>
<dbReference type="SUPFAM" id="SSF52151">
    <property type="entry name" value="FabD/lysophospholipase-like"/>
    <property type="match status" value="1"/>
</dbReference>
<dbReference type="InterPro" id="IPR014031">
    <property type="entry name" value="Ketoacyl_synth_C"/>
</dbReference>
<dbReference type="GO" id="GO:0016491">
    <property type="term" value="F:oxidoreductase activity"/>
    <property type="evidence" value="ECO:0007669"/>
    <property type="project" value="UniProtKB-KW"/>
</dbReference>
<dbReference type="InterPro" id="IPR049551">
    <property type="entry name" value="PKS_DH_C"/>
</dbReference>
<dbReference type="InterPro" id="IPR049552">
    <property type="entry name" value="PKS_DH_N"/>
</dbReference>
<dbReference type="InterPro" id="IPR020841">
    <property type="entry name" value="PKS_Beta-ketoAc_synthase_dom"/>
</dbReference>
<dbReference type="InterPro" id="IPR029058">
    <property type="entry name" value="AB_hydrolase_fold"/>
</dbReference>
<reference evidence="11" key="1">
    <citation type="submission" date="2016-05" db="EMBL/GenBank/DDBJ databases">
        <authorList>
            <person name="Lavstsen T."/>
            <person name="Jespersen J.S."/>
        </authorList>
    </citation>
    <scope>NUCLEOTIDE SEQUENCE</scope>
    <source>
        <strain evidence="11">NK17</strain>
    </source>
</reference>
<dbReference type="InterPro" id="IPR016035">
    <property type="entry name" value="Acyl_Trfase/lysoPLipase"/>
</dbReference>
<feature type="active site" description="Proton acceptor; for dehydratase activity" evidence="6">
    <location>
        <position position="1581"/>
    </location>
</feature>
<evidence type="ECO:0000313" key="11">
    <source>
        <dbReference type="EMBL" id="APX44013.1"/>
    </source>
</evidence>
<dbReference type="Gene3D" id="1.10.1200.10">
    <property type="entry name" value="ACP-like"/>
    <property type="match status" value="2"/>
</dbReference>
<keyword evidence="4" id="KW-0560">Oxidoreductase</keyword>
<dbReference type="Pfam" id="PF00501">
    <property type="entry name" value="AMP-binding"/>
    <property type="match status" value="1"/>
</dbReference>
<dbReference type="GO" id="GO:0031177">
    <property type="term" value="F:phosphopantetheine binding"/>
    <property type="evidence" value="ECO:0007669"/>
    <property type="project" value="InterPro"/>
</dbReference>
<keyword evidence="2" id="KW-0597">Phosphoprotein</keyword>
<dbReference type="InterPro" id="IPR045851">
    <property type="entry name" value="AMP-bd_C_sf"/>
</dbReference>
<organism evidence="11">
    <name type="scientific">Pestalotiopsis microspora</name>
    <dbReference type="NCBI Taxonomy" id="85828"/>
    <lineage>
        <taxon>Eukaryota</taxon>
        <taxon>Fungi</taxon>
        <taxon>Dikarya</taxon>
        <taxon>Ascomycota</taxon>
        <taxon>Pezizomycotina</taxon>
        <taxon>Sordariomycetes</taxon>
        <taxon>Xylariomycetidae</taxon>
        <taxon>Amphisphaeriales</taxon>
        <taxon>Sporocadaceae</taxon>
        <taxon>Pestalotiopsis</taxon>
    </lineage>
</organism>
<dbReference type="InterPro" id="IPR020802">
    <property type="entry name" value="TesA-like"/>
</dbReference>
<proteinExistence type="evidence at transcript level"/>
<dbReference type="InterPro" id="IPR025110">
    <property type="entry name" value="AMP-bd_C"/>
</dbReference>
<dbReference type="InterPro" id="IPR020807">
    <property type="entry name" value="PKS_DH"/>
</dbReference>
<evidence type="ECO:0000259" key="9">
    <source>
        <dbReference type="PROSITE" id="PS52004"/>
    </source>
</evidence>
<dbReference type="FunFam" id="3.40.47.10:FF:000019">
    <property type="entry name" value="Polyketide synthase type I"/>
    <property type="match status" value="1"/>
</dbReference>
<dbReference type="InterPro" id="IPR018201">
    <property type="entry name" value="Ketoacyl_synth_AS"/>
</dbReference>
<dbReference type="PROSITE" id="PS50075">
    <property type="entry name" value="CARRIER"/>
    <property type="match status" value="2"/>
</dbReference>
<dbReference type="Pfam" id="PF08659">
    <property type="entry name" value="KR"/>
    <property type="match status" value="1"/>
</dbReference>
<dbReference type="Pfam" id="PF02801">
    <property type="entry name" value="Ketoacyl-synt_C"/>
    <property type="match status" value="1"/>
</dbReference>